<evidence type="ECO:0000313" key="2">
    <source>
        <dbReference type="Proteomes" id="UP000093412"/>
    </source>
</evidence>
<keyword evidence="2" id="KW-1185">Reference proteome</keyword>
<dbReference type="EMBL" id="MAQA01000003">
    <property type="protein sequence ID" value="OCI32876.1"/>
    <property type="molecule type" value="Genomic_DNA"/>
</dbReference>
<proteinExistence type="predicted"/>
<accession>A0ABX2YD28</accession>
<name>A0ABX2YD28_9CELL</name>
<gene>
    <name evidence="1" type="ORF">OERS_04680</name>
</gene>
<organism evidence="1 2">
    <name type="scientific">Oerskovia enterophila</name>
    <dbReference type="NCBI Taxonomy" id="43678"/>
    <lineage>
        <taxon>Bacteria</taxon>
        <taxon>Bacillati</taxon>
        <taxon>Actinomycetota</taxon>
        <taxon>Actinomycetes</taxon>
        <taxon>Micrococcales</taxon>
        <taxon>Cellulomonadaceae</taxon>
        <taxon>Oerskovia</taxon>
    </lineage>
</organism>
<protein>
    <submittedName>
        <fullName evidence="1">Uncharacterized protein</fullName>
    </submittedName>
</protein>
<evidence type="ECO:0000313" key="1">
    <source>
        <dbReference type="EMBL" id="OCI32876.1"/>
    </source>
</evidence>
<reference evidence="1 2" key="1">
    <citation type="submission" date="2016-06" db="EMBL/GenBank/DDBJ databases">
        <title>Genome sequence of Oerskovia enterophila DSM 43852.</title>
        <authorList>
            <person name="Poehlein A."/>
            <person name="Jag V."/>
            <person name="Bengelsdorf F.R."/>
            <person name="Daniel R."/>
            <person name="Duerre P."/>
        </authorList>
    </citation>
    <scope>NUCLEOTIDE SEQUENCE [LARGE SCALE GENOMIC DNA]</scope>
    <source>
        <strain evidence="1 2">DSM 43852</strain>
    </source>
</reference>
<dbReference type="Proteomes" id="UP000093412">
    <property type="component" value="Unassembled WGS sequence"/>
</dbReference>
<comment type="caution">
    <text evidence="1">The sequence shown here is derived from an EMBL/GenBank/DDBJ whole genome shotgun (WGS) entry which is preliminary data.</text>
</comment>
<sequence>MEDNYTAAADLLTGSDIWTKHAVEVGQRAGERQWAVGVDAALARVPNLEVQQTPAGVLSTYVGDDGVPVVQLDTNATTGRVRINLNDIPVWDGDPEVNTSARELVASIESLLPDESTTDLDAPRSAITSIRTILEARRA</sequence>